<proteinExistence type="predicted"/>
<dbReference type="PANTHER" id="PTHR39184">
    <property type="match status" value="1"/>
</dbReference>
<evidence type="ECO:0000256" key="1">
    <source>
        <dbReference type="SAM" id="Phobius"/>
    </source>
</evidence>
<keyword evidence="1" id="KW-0472">Membrane</keyword>
<reference evidence="3" key="1">
    <citation type="submission" date="2021-06" db="EMBL/GenBank/DDBJ databases">
        <title>Bradyrhizobium sp. S2-20-1 Genome sequencing.</title>
        <authorList>
            <person name="Jin L."/>
        </authorList>
    </citation>
    <scope>NUCLEOTIDE SEQUENCE</scope>
    <source>
        <strain evidence="3">S2-20-1</strain>
    </source>
</reference>
<organism evidence="3 4">
    <name type="scientific">Bradyrhizobium sediminis</name>
    <dbReference type="NCBI Taxonomy" id="2840469"/>
    <lineage>
        <taxon>Bacteria</taxon>
        <taxon>Pseudomonadati</taxon>
        <taxon>Pseudomonadota</taxon>
        <taxon>Alphaproteobacteria</taxon>
        <taxon>Hyphomicrobiales</taxon>
        <taxon>Nitrobacteraceae</taxon>
        <taxon>Bradyrhizobium</taxon>
    </lineage>
</organism>
<dbReference type="InterPro" id="IPR035412">
    <property type="entry name" value="Terminase_L_N"/>
</dbReference>
<keyword evidence="1" id="KW-1133">Transmembrane helix</keyword>
<name>A0A975NHC2_9BRAD</name>
<dbReference type="EMBL" id="CP076134">
    <property type="protein sequence ID" value="QWG14815.1"/>
    <property type="molecule type" value="Genomic_DNA"/>
</dbReference>
<dbReference type="Gene3D" id="3.40.50.300">
    <property type="entry name" value="P-loop containing nucleotide triphosphate hydrolases"/>
    <property type="match status" value="1"/>
</dbReference>
<keyword evidence="1" id="KW-0812">Transmembrane</keyword>
<feature type="transmembrane region" description="Helical" evidence="1">
    <location>
        <begin position="293"/>
        <end position="314"/>
    </location>
</feature>
<dbReference type="InterPro" id="IPR027417">
    <property type="entry name" value="P-loop_NTPase"/>
</dbReference>
<dbReference type="NCBIfam" id="TIGR01547">
    <property type="entry name" value="phage_term_2"/>
    <property type="match status" value="1"/>
</dbReference>
<dbReference type="Proteomes" id="UP000680839">
    <property type="component" value="Chromosome"/>
</dbReference>
<protein>
    <submittedName>
        <fullName evidence="3">PBSX family phage terminase large subunit</fullName>
    </submittedName>
</protein>
<dbReference type="InterPro" id="IPR006437">
    <property type="entry name" value="Phage_terminase_lsu"/>
</dbReference>
<evidence type="ECO:0000313" key="3">
    <source>
        <dbReference type="EMBL" id="QWG14815.1"/>
    </source>
</evidence>
<dbReference type="Pfam" id="PF04466">
    <property type="entry name" value="Terminase_3"/>
    <property type="match status" value="1"/>
</dbReference>
<sequence length="320" mass="35851">MSILKIPTAKVFEPLLAPARYKGAYGGRGSGKSHFFGELLVETCQAERGTLAVCIREAQRTLAQSSKRLIESKIARLGLGHQFRVFSDRIETPGDGVIIFRGMQDHTAESIKSLEGFGIAWIDEAQNLSARSLSLLRPTIRAEGSELWASWNPRRKSDAIDDFFRAREPAGGILVNANWRDNPWFPSVLEDERKLDLSRYPDRYDHIWEGDYVRAFEGAYFAQMLSEARAQGRIGKVSADPLLPLRAFIDIGGSGATADAFTIWIVQWIGAELRADFQHLRRWRKSVEQAQSYTFKAMITVIVTGFVGAVWLGIKAMLGK</sequence>
<evidence type="ECO:0000313" key="4">
    <source>
        <dbReference type="Proteomes" id="UP000680839"/>
    </source>
</evidence>
<gene>
    <name evidence="3" type="ORF">KMZ29_09245</name>
</gene>
<evidence type="ECO:0000259" key="2">
    <source>
        <dbReference type="Pfam" id="PF04466"/>
    </source>
</evidence>
<accession>A0A975NHC2</accession>
<dbReference type="AlphaFoldDB" id="A0A975NHC2"/>
<dbReference type="InterPro" id="IPR052380">
    <property type="entry name" value="Viral_DNA_packaging_terminase"/>
</dbReference>
<feature type="domain" description="Phage terminase large subunit N-terminal" evidence="2">
    <location>
        <begin position="21"/>
        <end position="190"/>
    </location>
</feature>
<dbReference type="PANTHER" id="PTHR39184:SF1">
    <property type="entry name" value="PBSX PHAGE TERMINASE LARGE SUBUNIT"/>
    <property type="match status" value="1"/>
</dbReference>